<protein>
    <submittedName>
        <fullName evidence="1">Uncharacterized protein</fullName>
    </submittedName>
</protein>
<sequence length="58" mass="6586">MAPEESTDEHDQTVEIDGIRFVYNSGLSPYMEGLNINYKSSWLGKGFEINRNDRSGNC</sequence>
<name>A0A7I8DDL7_9BACL</name>
<reference evidence="1 2" key="1">
    <citation type="submission" date="2020-08" db="EMBL/GenBank/DDBJ databases">
        <title>Complete Genome Sequence of Effusibacillus dendaii Strain skT53, Isolated from Farmland soil.</title>
        <authorList>
            <person name="Konishi T."/>
            <person name="Kawasaki H."/>
        </authorList>
    </citation>
    <scope>NUCLEOTIDE SEQUENCE [LARGE SCALE GENOMIC DNA]</scope>
    <source>
        <strain evidence="2">skT53</strain>
    </source>
</reference>
<dbReference type="SUPFAM" id="SSF89360">
    <property type="entry name" value="HesB-like domain"/>
    <property type="match status" value="1"/>
</dbReference>
<dbReference type="Proteomes" id="UP000593802">
    <property type="component" value="Chromosome"/>
</dbReference>
<gene>
    <name evidence="1" type="ORF">skT53_32730</name>
</gene>
<accession>A0A7I8DDL7</accession>
<evidence type="ECO:0000313" key="2">
    <source>
        <dbReference type="Proteomes" id="UP000593802"/>
    </source>
</evidence>
<evidence type="ECO:0000313" key="1">
    <source>
        <dbReference type="EMBL" id="BCJ88288.1"/>
    </source>
</evidence>
<keyword evidence="2" id="KW-1185">Reference proteome</keyword>
<dbReference type="InterPro" id="IPR035903">
    <property type="entry name" value="HesB-like_dom_sf"/>
</dbReference>
<proteinExistence type="predicted"/>
<organism evidence="1 2">
    <name type="scientific">Effusibacillus dendaii</name>
    <dbReference type="NCBI Taxonomy" id="2743772"/>
    <lineage>
        <taxon>Bacteria</taxon>
        <taxon>Bacillati</taxon>
        <taxon>Bacillota</taxon>
        <taxon>Bacilli</taxon>
        <taxon>Bacillales</taxon>
        <taxon>Alicyclobacillaceae</taxon>
        <taxon>Effusibacillus</taxon>
    </lineage>
</organism>
<dbReference type="EMBL" id="AP023366">
    <property type="protein sequence ID" value="BCJ88288.1"/>
    <property type="molecule type" value="Genomic_DNA"/>
</dbReference>
<dbReference type="Gene3D" id="2.60.300.12">
    <property type="entry name" value="HesB-like domain"/>
    <property type="match status" value="1"/>
</dbReference>
<dbReference type="KEGG" id="eff:skT53_32730"/>
<dbReference type="AlphaFoldDB" id="A0A7I8DDL7"/>